<dbReference type="Proteomes" id="UP000277294">
    <property type="component" value="Unassembled WGS sequence"/>
</dbReference>
<evidence type="ECO:0000259" key="6">
    <source>
        <dbReference type="PROSITE" id="PS50893"/>
    </source>
</evidence>
<dbReference type="EMBL" id="UWPJ01000013">
    <property type="protein sequence ID" value="VCU69361.1"/>
    <property type="molecule type" value="Genomic_DNA"/>
</dbReference>
<evidence type="ECO:0000313" key="7">
    <source>
        <dbReference type="EMBL" id="VCU69361.1"/>
    </source>
</evidence>
<proteinExistence type="inferred from homology"/>
<keyword evidence="7" id="KW-0378">Hydrolase</keyword>
<keyword evidence="3" id="KW-1003">Cell membrane</keyword>
<dbReference type="Gene3D" id="3.40.50.300">
    <property type="entry name" value="P-loop containing nucleotide triphosphate hydrolases"/>
    <property type="match status" value="1"/>
</dbReference>
<evidence type="ECO:0000256" key="5">
    <source>
        <dbReference type="ARBA" id="ARBA00022840"/>
    </source>
</evidence>
<dbReference type="PANTHER" id="PTHR42788:SF13">
    <property type="entry name" value="ALIPHATIC SULFONATES IMPORT ATP-BINDING PROTEIN SSUB"/>
    <property type="match status" value="1"/>
</dbReference>
<dbReference type="GO" id="GO:0005524">
    <property type="term" value="F:ATP binding"/>
    <property type="evidence" value="ECO:0007669"/>
    <property type="project" value="UniProtKB-KW"/>
</dbReference>
<evidence type="ECO:0000256" key="3">
    <source>
        <dbReference type="ARBA" id="ARBA00022475"/>
    </source>
</evidence>
<dbReference type="PROSITE" id="PS00211">
    <property type="entry name" value="ABC_TRANSPORTER_1"/>
    <property type="match status" value="1"/>
</dbReference>
<dbReference type="PANTHER" id="PTHR42788">
    <property type="entry name" value="TAURINE IMPORT ATP-BINDING PROTEIN-RELATED"/>
    <property type="match status" value="1"/>
</dbReference>
<dbReference type="AlphaFoldDB" id="A0A3P4B0J0"/>
<dbReference type="EC" id="3.6.3.-" evidence="7"/>
<dbReference type="SUPFAM" id="SSF52540">
    <property type="entry name" value="P-loop containing nucleoside triphosphate hydrolases"/>
    <property type="match status" value="1"/>
</dbReference>
<evidence type="ECO:0000256" key="2">
    <source>
        <dbReference type="ARBA" id="ARBA00022448"/>
    </source>
</evidence>
<dbReference type="CDD" id="cd03293">
    <property type="entry name" value="ABC_NrtD_SsuB_transporters"/>
    <property type="match status" value="1"/>
</dbReference>
<dbReference type="InterPro" id="IPR027417">
    <property type="entry name" value="P-loop_NTPase"/>
</dbReference>
<dbReference type="InterPro" id="IPR003439">
    <property type="entry name" value="ABC_transporter-like_ATP-bd"/>
</dbReference>
<keyword evidence="5 7" id="KW-0067">ATP-binding</keyword>
<dbReference type="InterPro" id="IPR017871">
    <property type="entry name" value="ABC_transporter-like_CS"/>
</dbReference>
<keyword evidence="2" id="KW-0813">Transport</keyword>
<dbReference type="SMART" id="SM00382">
    <property type="entry name" value="AAA"/>
    <property type="match status" value="1"/>
</dbReference>
<dbReference type="Pfam" id="PF00005">
    <property type="entry name" value="ABC_tran"/>
    <property type="match status" value="1"/>
</dbReference>
<evidence type="ECO:0000256" key="1">
    <source>
        <dbReference type="ARBA" id="ARBA00005417"/>
    </source>
</evidence>
<protein>
    <submittedName>
        <fullName evidence="7">Bicarbonate transport ATP-binding protein CmpD</fullName>
        <ecNumber evidence="7">3.6.3.-</ecNumber>
    </submittedName>
</protein>
<comment type="similarity">
    <text evidence="1">Belongs to the ABC transporter superfamily.</text>
</comment>
<dbReference type="InterPro" id="IPR003593">
    <property type="entry name" value="AAA+_ATPase"/>
</dbReference>
<keyword evidence="8" id="KW-1185">Reference proteome</keyword>
<sequence>MHIDHIHIDNVRKTFLIKNHADGQPSHSELEVLAGIDLAVREGEFLTVVGPSGSGKSVLLDIISGLASASSGSVRVGGELIAKPSRDVSYVFQQYALFPWKTALQNIEYPLQIRGVPGRERSARAWELLELFGLKDFAHRYPSQLSGGMQQRVAIARALVPRPKVLLMDEPFAALDAQTREALQIELLRIWNALKTTVIFITHGLDEAVFLGDRVAVMAARPGRIKRILDIDLPRPRDADLRASNTFNLYRQRVWEVLRDEVIDPSPGQAPATPVSSSSKIAA</sequence>
<feature type="domain" description="ABC transporter" evidence="6">
    <location>
        <begin position="6"/>
        <end position="245"/>
    </location>
</feature>
<reference evidence="7 8" key="1">
    <citation type="submission" date="2018-10" db="EMBL/GenBank/DDBJ databases">
        <authorList>
            <person name="Criscuolo A."/>
        </authorList>
    </citation>
    <scope>NUCLEOTIDE SEQUENCE [LARGE SCALE GENOMIC DNA]</scope>
    <source>
        <strain evidence="7">DnA1</strain>
    </source>
</reference>
<dbReference type="PROSITE" id="PS50893">
    <property type="entry name" value="ABC_TRANSPORTER_2"/>
    <property type="match status" value="1"/>
</dbReference>
<gene>
    <name evidence="7" type="primary">cmpD_2</name>
    <name evidence="7" type="ORF">PIGHUM_01423</name>
</gene>
<organism evidence="7 8">
    <name type="scientific">Pigmentiphaga humi</name>
    <dbReference type="NCBI Taxonomy" id="2478468"/>
    <lineage>
        <taxon>Bacteria</taxon>
        <taxon>Pseudomonadati</taxon>
        <taxon>Pseudomonadota</taxon>
        <taxon>Betaproteobacteria</taxon>
        <taxon>Burkholderiales</taxon>
        <taxon>Alcaligenaceae</taxon>
        <taxon>Pigmentiphaga</taxon>
    </lineage>
</organism>
<dbReference type="RefSeq" id="WP_222929231.1">
    <property type="nucleotide sequence ID" value="NZ_UWPJ01000013.1"/>
</dbReference>
<dbReference type="InterPro" id="IPR050166">
    <property type="entry name" value="ABC_transporter_ATP-bind"/>
</dbReference>
<keyword evidence="3" id="KW-0472">Membrane</keyword>
<evidence type="ECO:0000313" key="8">
    <source>
        <dbReference type="Proteomes" id="UP000277294"/>
    </source>
</evidence>
<accession>A0A3P4B0J0</accession>
<evidence type="ECO:0000256" key="4">
    <source>
        <dbReference type="ARBA" id="ARBA00022741"/>
    </source>
</evidence>
<dbReference type="GO" id="GO:0016887">
    <property type="term" value="F:ATP hydrolysis activity"/>
    <property type="evidence" value="ECO:0007669"/>
    <property type="project" value="InterPro"/>
</dbReference>
<keyword evidence="4" id="KW-0547">Nucleotide-binding</keyword>
<name>A0A3P4B0J0_9BURK</name>